<dbReference type="Pfam" id="PF01965">
    <property type="entry name" value="DJ-1_PfpI"/>
    <property type="match status" value="1"/>
</dbReference>
<dbReference type="AlphaFoldDB" id="L1IR99"/>
<dbReference type="PANTHER" id="PTHR48094">
    <property type="entry name" value="PROTEIN/NUCLEIC ACID DEGLYCASE DJ-1-RELATED"/>
    <property type="match status" value="1"/>
</dbReference>
<dbReference type="GO" id="GO:0005737">
    <property type="term" value="C:cytoplasm"/>
    <property type="evidence" value="ECO:0007669"/>
    <property type="project" value="TreeGrafter"/>
</dbReference>
<dbReference type="HOGENOM" id="CLU_1352045_0_0_1"/>
<dbReference type="InterPro" id="IPR002818">
    <property type="entry name" value="DJ-1/PfpI"/>
</dbReference>
<dbReference type="Gene3D" id="3.40.50.880">
    <property type="match status" value="1"/>
</dbReference>
<dbReference type="KEGG" id="gtt:GUITHDRAFT_77239"/>
<dbReference type="STRING" id="905079.L1IR99"/>
<dbReference type="InterPro" id="IPR050325">
    <property type="entry name" value="Prot/Nucl_acid_deglycase"/>
</dbReference>
<evidence type="ECO:0000313" key="3">
    <source>
        <dbReference type="EnsemblProtists" id="EKX38345"/>
    </source>
</evidence>
<dbReference type="eggNOG" id="KOG2764">
    <property type="taxonomic scope" value="Eukaryota"/>
</dbReference>
<sequence length="203" mass="22338">MYAKAAKDYPDYEFQRILEQDKEEELRSTRLDRGALVLVGNGVEELDVVSFVTALKEANIEVVTASIEGNRTIRGKQSLTFRADTILSDVDKPLDFLGVVIPGGNKNYTLTMSRDERVRVLVRCQYDRKGICCSLGSGVITLKNSGILYGRQYTAPPDLREQLPDLEEDVAVKADENVVTSQGGGTALDAAMTLVELYQGQTA</sequence>
<dbReference type="GeneID" id="17295078"/>
<evidence type="ECO:0000313" key="2">
    <source>
        <dbReference type="EMBL" id="EKX38345.1"/>
    </source>
</evidence>
<keyword evidence="4" id="KW-1185">Reference proteome</keyword>
<reference evidence="2 4" key="1">
    <citation type="journal article" date="2012" name="Nature">
        <title>Algal genomes reveal evolutionary mosaicism and the fate of nucleomorphs.</title>
        <authorList>
            <consortium name="DOE Joint Genome Institute"/>
            <person name="Curtis B.A."/>
            <person name="Tanifuji G."/>
            <person name="Burki F."/>
            <person name="Gruber A."/>
            <person name="Irimia M."/>
            <person name="Maruyama S."/>
            <person name="Arias M.C."/>
            <person name="Ball S.G."/>
            <person name="Gile G.H."/>
            <person name="Hirakawa Y."/>
            <person name="Hopkins J.F."/>
            <person name="Kuo A."/>
            <person name="Rensing S.A."/>
            <person name="Schmutz J."/>
            <person name="Symeonidi A."/>
            <person name="Elias M."/>
            <person name="Eveleigh R.J."/>
            <person name="Herman E.K."/>
            <person name="Klute M.J."/>
            <person name="Nakayama T."/>
            <person name="Obornik M."/>
            <person name="Reyes-Prieto A."/>
            <person name="Armbrust E.V."/>
            <person name="Aves S.J."/>
            <person name="Beiko R.G."/>
            <person name="Coutinho P."/>
            <person name="Dacks J.B."/>
            <person name="Durnford D.G."/>
            <person name="Fast N.M."/>
            <person name="Green B.R."/>
            <person name="Grisdale C.J."/>
            <person name="Hempel F."/>
            <person name="Henrissat B."/>
            <person name="Hoppner M.P."/>
            <person name="Ishida K."/>
            <person name="Kim E."/>
            <person name="Koreny L."/>
            <person name="Kroth P.G."/>
            <person name="Liu Y."/>
            <person name="Malik S.B."/>
            <person name="Maier U.G."/>
            <person name="McRose D."/>
            <person name="Mock T."/>
            <person name="Neilson J.A."/>
            <person name="Onodera N.T."/>
            <person name="Poole A.M."/>
            <person name="Pritham E.J."/>
            <person name="Richards T.A."/>
            <person name="Rocap G."/>
            <person name="Roy S.W."/>
            <person name="Sarai C."/>
            <person name="Schaack S."/>
            <person name="Shirato S."/>
            <person name="Slamovits C.H."/>
            <person name="Spencer D.F."/>
            <person name="Suzuki S."/>
            <person name="Worden A.Z."/>
            <person name="Zauner S."/>
            <person name="Barry K."/>
            <person name="Bell C."/>
            <person name="Bharti A.K."/>
            <person name="Crow J.A."/>
            <person name="Grimwood J."/>
            <person name="Kramer R."/>
            <person name="Lindquist E."/>
            <person name="Lucas S."/>
            <person name="Salamov A."/>
            <person name="McFadden G.I."/>
            <person name="Lane C.E."/>
            <person name="Keeling P.J."/>
            <person name="Gray M.W."/>
            <person name="Grigoriev I.V."/>
            <person name="Archibald J.M."/>
        </authorList>
    </citation>
    <scope>NUCLEOTIDE SEQUENCE</scope>
    <source>
        <strain evidence="2 4">CCMP2712</strain>
    </source>
</reference>
<dbReference type="PaxDb" id="55529-EKX38345"/>
<protein>
    <recommendedName>
        <fullName evidence="1">DJ-1/PfpI domain-containing protein</fullName>
    </recommendedName>
</protein>
<dbReference type="EnsemblProtists" id="EKX38345">
    <property type="protein sequence ID" value="EKX38345"/>
    <property type="gene ID" value="GUITHDRAFT_77239"/>
</dbReference>
<reference evidence="3" key="3">
    <citation type="submission" date="2016-03" db="UniProtKB">
        <authorList>
            <consortium name="EnsemblProtists"/>
        </authorList>
    </citation>
    <scope>IDENTIFICATION</scope>
</reference>
<dbReference type="InterPro" id="IPR029062">
    <property type="entry name" value="Class_I_gatase-like"/>
</dbReference>
<reference evidence="4" key="2">
    <citation type="submission" date="2012-11" db="EMBL/GenBank/DDBJ databases">
        <authorList>
            <person name="Kuo A."/>
            <person name="Curtis B.A."/>
            <person name="Tanifuji G."/>
            <person name="Burki F."/>
            <person name="Gruber A."/>
            <person name="Irimia M."/>
            <person name="Maruyama S."/>
            <person name="Arias M.C."/>
            <person name="Ball S.G."/>
            <person name="Gile G.H."/>
            <person name="Hirakawa Y."/>
            <person name="Hopkins J.F."/>
            <person name="Rensing S.A."/>
            <person name="Schmutz J."/>
            <person name="Symeonidi A."/>
            <person name="Elias M."/>
            <person name="Eveleigh R.J."/>
            <person name="Herman E.K."/>
            <person name="Klute M.J."/>
            <person name="Nakayama T."/>
            <person name="Obornik M."/>
            <person name="Reyes-Prieto A."/>
            <person name="Armbrust E.V."/>
            <person name="Aves S.J."/>
            <person name="Beiko R.G."/>
            <person name="Coutinho P."/>
            <person name="Dacks J.B."/>
            <person name="Durnford D.G."/>
            <person name="Fast N.M."/>
            <person name="Green B.R."/>
            <person name="Grisdale C."/>
            <person name="Hempe F."/>
            <person name="Henrissat B."/>
            <person name="Hoppner M.P."/>
            <person name="Ishida K.-I."/>
            <person name="Kim E."/>
            <person name="Koreny L."/>
            <person name="Kroth P.G."/>
            <person name="Liu Y."/>
            <person name="Malik S.-B."/>
            <person name="Maier U.G."/>
            <person name="McRose D."/>
            <person name="Mock T."/>
            <person name="Neilson J.A."/>
            <person name="Onodera N.T."/>
            <person name="Poole A.M."/>
            <person name="Pritham E.J."/>
            <person name="Richards T.A."/>
            <person name="Rocap G."/>
            <person name="Roy S.W."/>
            <person name="Sarai C."/>
            <person name="Schaack S."/>
            <person name="Shirato S."/>
            <person name="Slamovits C.H."/>
            <person name="Spencer D.F."/>
            <person name="Suzuki S."/>
            <person name="Worden A.Z."/>
            <person name="Zauner S."/>
            <person name="Barry K."/>
            <person name="Bell C."/>
            <person name="Bharti A.K."/>
            <person name="Crow J.A."/>
            <person name="Grimwood J."/>
            <person name="Kramer R."/>
            <person name="Lindquist E."/>
            <person name="Lucas S."/>
            <person name="Salamov A."/>
            <person name="McFadden G.I."/>
            <person name="Lane C.E."/>
            <person name="Keeling P.J."/>
            <person name="Gray M.W."/>
            <person name="Grigoriev I.V."/>
            <person name="Archibald J.M."/>
        </authorList>
    </citation>
    <scope>NUCLEOTIDE SEQUENCE</scope>
    <source>
        <strain evidence="4">CCMP2712</strain>
    </source>
</reference>
<proteinExistence type="predicted"/>
<evidence type="ECO:0000313" key="4">
    <source>
        <dbReference type="Proteomes" id="UP000011087"/>
    </source>
</evidence>
<dbReference type="RefSeq" id="XP_005825325.1">
    <property type="nucleotide sequence ID" value="XM_005825268.1"/>
</dbReference>
<dbReference type="Proteomes" id="UP000011087">
    <property type="component" value="Unassembled WGS sequence"/>
</dbReference>
<evidence type="ECO:0000259" key="1">
    <source>
        <dbReference type="Pfam" id="PF01965"/>
    </source>
</evidence>
<accession>L1IR99</accession>
<organism evidence="2">
    <name type="scientific">Guillardia theta (strain CCMP2712)</name>
    <name type="common">Cryptophyte</name>
    <dbReference type="NCBI Taxonomy" id="905079"/>
    <lineage>
        <taxon>Eukaryota</taxon>
        <taxon>Cryptophyceae</taxon>
        <taxon>Pyrenomonadales</taxon>
        <taxon>Geminigeraceae</taxon>
        <taxon>Guillardia</taxon>
    </lineage>
</organism>
<feature type="domain" description="DJ-1/PfpI" evidence="1">
    <location>
        <begin position="35"/>
        <end position="196"/>
    </location>
</feature>
<dbReference type="PANTHER" id="PTHR48094:SF12">
    <property type="entry name" value="PARKINSON DISEASE PROTEIN 7 HOMOLOG"/>
    <property type="match status" value="1"/>
</dbReference>
<dbReference type="OrthoDB" id="543156at2759"/>
<dbReference type="OMA" id="NCRDSAH"/>
<dbReference type="EMBL" id="JH993049">
    <property type="protein sequence ID" value="EKX38345.1"/>
    <property type="molecule type" value="Genomic_DNA"/>
</dbReference>
<name>L1IR99_GUITC</name>
<feature type="non-terminal residue" evidence="2">
    <location>
        <position position="203"/>
    </location>
</feature>
<gene>
    <name evidence="2" type="ORF">GUITHDRAFT_77239</name>
</gene>
<dbReference type="SUPFAM" id="SSF52317">
    <property type="entry name" value="Class I glutamine amidotransferase-like"/>
    <property type="match status" value="1"/>
</dbReference>